<keyword evidence="3" id="KW-1185">Reference proteome</keyword>
<protein>
    <recommendedName>
        <fullName evidence="1">Pectinesterase inhibitor domain-containing protein</fullName>
    </recommendedName>
</protein>
<gene>
    <name evidence="2" type="ORF">M0R45_021631</name>
</gene>
<dbReference type="SUPFAM" id="SSF101148">
    <property type="entry name" value="Plant invertase/pectin methylesterase inhibitor"/>
    <property type="match status" value="1"/>
</dbReference>
<dbReference type="Gene3D" id="1.20.140.40">
    <property type="entry name" value="Invertase/pectin methylesterase inhibitor family protein"/>
    <property type="match status" value="1"/>
</dbReference>
<organism evidence="2 3">
    <name type="scientific">Rubus argutus</name>
    <name type="common">Southern blackberry</name>
    <dbReference type="NCBI Taxonomy" id="59490"/>
    <lineage>
        <taxon>Eukaryota</taxon>
        <taxon>Viridiplantae</taxon>
        <taxon>Streptophyta</taxon>
        <taxon>Embryophyta</taxon>
        <taxon>Tracheophyta</taxon>
        <taxon>Spermatophyta</taxon>
        <taxon>Magnoliopsida</taxon>
        <taxon>eudicotyledons</taxon>
        <taxon>Gunneridae</taxon>
        <taxon>Pentapetalae</taxon>
        <taxon>rosids</taxon>
        <taxon>fabids</taxon>
        <taxon>Rosales</taxon>
        <taxon>Rosaceae</taxon>
        <taxon>Rosoideae</taxon>
        <taxon>Rosoideae incertae sedis</taxon>
        <taxon>Rubus</taxon>
    </lineage>
</organism>
<reference evidence="2 3" key="1">
    <citation type="journal article" date="2023" name="G3 (Bethesda)">
        <title>A chromosome-length genome assembly and annotation of blackberry (Rubus argutus, cv. 'Hillquist').</title>
        <authorList>
            <person name="Bruna T."/>
            <person name="Aryal R."/>
            <person name="Dudchenko O."/>
            <person name="Sargent D.J."/>
            <person name="Mead D."/>
            <person name="Buti M."/>
            <person name="Cavallini A."/>
            <person name="Hytonen T."/>
            <person name="Andres J."/>
            <person name="Pham M."/>
            <person name="Weisz D."/>
            <person name="Mascagni F."/>
            <person name="Usai G."/>
            <person name="Natali L."/>
            <person name="Bassil N."/>
            <person name="Fernandez G.E."/>
            <person name="Lomsadze A."/>
            <person name="Armour M."/>
            <person name="Olukolu B."/>
            <person name="Poorten T."/>
            <person name="Britton C."/>
            <person name="Davik J."/>
            <person name="Ashrafi H."/>
            <person name="Aiden E.L."/>
            <person name="Borodovsky M."/>
            <person name="Worthington M."/>
        </authorList>
    </citation>
    <scope>NUCLEOTIDE SEQUENCE [LARGE SCALE GENOMIC DNA]</scope>
    <source>
        <strain evidence="2">PI 553951</strain>
    </source>
</reference>
<dbReference type="EMBL" id="JBEDUW010000004">
    <property type="protein sequence ID" value="KAK9934490.1"/>
    <property type="molecule type" value="Genomic_DNA"/>
</dbReference>
<dbReference type="Proteomes" id="UP001457282">
    <property type="component" value="Unassembled WGS sequence"/>
</dbReference>
<evidence type="ECO:0000313" key="2">
    <source>
        <dbReference type="EMBL" id="KAK9934490.1"/>
    </source>
</evidence>
<dbReference type="InterPro" id="IPR035513">
    <property type="entry name" value="Invertase/methylesterase_inhib"/>
</dbReference>
<proteinExistence type="predicted"/>
<accession>A0AAW1XC98</accession>
<dbReference type="AlphaFoldDB" id="A0AAW1XC98"/>
<dbReference type="Pfam" id="PF04043">
    <property type="entry name" value="PMEI"/>
    <property type="match status" value="1"/>
</dbReference>
<dbReference type="GO" id="GO:0004857">
    <property type="term" value="F:enzyme inhibitor activity"/>
    <property type="evidence" value="ECO:0007669"/>
    <property type="project" value="InterPro"/>
</dbReference>
<evidence type="ECO:0000259" key="1">
    <source>
        <dbReference type="SMART" id="SM00856"/>
    </source>
</evidence>
<dbReference type="SMART" id="SM00856">
    <property type="entry name" value="PMEI"/>
    <property type="match status" value="1"/>
</dbReference>
<evidence type="ECO:0000313" key="3">
    <source>
        <dbReference type="Proteomes" id="UP001457282"/>
    </source>
</evidence>
<comment type="caution">
    <text evidence="2">The sequence shown here is derived from an EMBL/GenBank/DDBJ whole genome shotgun (WGS) entry which is preliminary data.</text>
</comment>
<name>A0AAW1XC98_RUBAR</name>
<feature type="domain" description="Pectinesterase inhibitor" evidence="1">
    <location>
        <begin position="54"/>
        <end position="198"/>
    </location>
</feature>
<dbReference type="InterPro" id="IPR006501">
    <property type="entry name" value="Pectinesterase_inhib_dom"/>
</dbReference>
<sequence length="203" mass="22559">MDELHLFPSSLGLIELDSLYKGYSITSLFIKLPTKFCLAKYVKNEEFNISSSSADMSFSNCVCSCQNTEKPALCLSSLKPFYKTREARSVRELAIILASTVLVDKVYATDNEIKRLRKGSPGDKSLLNCANIFDDIENRRIGLFRRSIVNFDYHSATRELSNVVGVADVCRKGIGPSRPSIVNMCAQVSDLANDSISMILQIP</sequence>